<proteinExistence type="predicted"/>
<dbReference type="GO" id="GO:0004866">
    <property type="term" value="F:endopeptidase inhibitor activity"/>
    <property type="evidence" value="ECO:0007669"/>
    <property type="project" value="InterPro"/>
</dbReference>
<dbReference type="SMART" id="SM01360">
    <property type="entry name" value="A2M"/>
    <property type="match status" value="1"/>
</dbReference>
<dbReference type="HOGENOM" id="CLU_242327_0_0_9"/>
<dbReference type="PANTHER" id="PTHR40094:SF1">
    <property type="entry name" value="UBIQUITIN DOMAIN-CONTAINING PROTEIN"/>
    <property type="match status" value="1"/>
</dbReference>
<evidence type="ECO:0000313" key="3">
    <source>
        <dbReference type="EMBL" id="CCP27631.1"/>
    </source>
</evidence>
<organism evidence="3 4">
    <name type="scientific">Tepidanaerobacter acetatoxydans (strain DSM 21804 / JCM 16047 / Re1)</name>
    <dbReference type="NCBI Taxonomy" id="1209989"/>
    <lineage>
        <taxon>Bacteria</taxon>
        <taxon>Bacillati</taxon>
        <taxon>Bacillota</taxon>
        <taxon>Clostridia</taxon>
        <taxon>Thermosediminibacterales</taxon>
        <taxon>Tepidanaerobacteraceae</taxon>
        <taxon>Tepidanaerobacter</taxon>
    </lineage>
</organism>
<dbReference type="EMBL" id="HF563609">
    <property type="protein sequence ID" value="CCP27631.1"/>
    <property type="molecule type" value="Genomic_DNA"/>
</dbReference>
<feature type="domain" description="Alpha-2-macroglobulin" evidence="2">
    <location>
        <begin position="996"/>
        <end position="1088"/>
    </location>
</feature>
<accession>L0S3B9</accession>
<name>F4LUL2_TEPAE</name>
<sequence>MQKSKRYLALSLAVVILLVFGASLYINRNNPTTAALASEITMEPTKQDSAGADSDTAFILSAKSALDPRFIRENLSVEPAVDFTVARDSKDKQKVLVTPKAPLEPQKIYKFTLSVGDETPLKWAFQTKGDFKVVSTLPRHQATGVPTNTGIEITFSHLNFDKLSEFFTISPNVEGSFELHKKTAVFVPKSLEPDTLYTVTIKKGLPLSASRQTLKEDFTFQFETQEESQDGLGFNFHKSISEFSTSEKPIFQFGYYSWDSMQLPKNIDFTVYRYKTANDYIRALQEKQKIPFWAFRSRQTYLEDVSKLQSVAKFSAPVMDVESTKFIEFPEVMPAGYYIAQANVQNNIRQIWFQVTDLAIYAAVGKNQNLVWVNDLSSGKPVSGAKVQFYGNGKSSTTDDTGLAKLSTSNDAIDGVYAVVSKDNKEAVAAIYPYYQMYPDTELEDDFAKDYWKYLYLDRTLYKPDSTVNFWGIIKPRADKAKNIDKVTVSLLSSELRDNPTIDSKEIPLDGFSFIGNMKLPNLTPGYYFLEVKCEDLVITSRGFEVATYSKPSYQLEVVSSKKAVYVGDKVDFQVKATFFEGTPVPDTPLEYYIQNYGNGSTTTDSEGNAIISFFPKFKQEQYGFLQHSCLFLTAKLPEAGEIETETALFVLNNDICIDASGDVKHGTAAIGIDIDRLTIDKVNSGQADPWDEDAYKSGPAANHPVNVRVYRDVWEKYEAGKYYDFINKKVQTRYEYEYSKVLESETQVTTDKDGKATFTFPVKNEESYRVELTAMDFKGNPAVYEYTILGNGRPRIYGYTWYYMEGKASYKTNAAVKLSMKQNESPISSRQDGFLFFTAQNGILESCVQDTADFNTAFKQELIPNFWVKGVYFDGRNYHEAYEFIVMYDRTEKALNIDIKTDRKEYEPKDTVNVEVEVTDSSGRAVEALVNLNLVDEALYALRQQYADILGDIYGDIYGSGIYITGFTHETADSLSGGAEGGGEGGSERKDFKDAVLFKTVSTDRQGKAKFSFKVPDNLTSWRLTCQAVTNDLFAATKTAPVIVKLPFFVSTVINDTYLTGDQPMIPLRAFGNKLKSGTSVSYETALKGPQKTISEALTKNAFDAAYWQLPALQKGQYDLTVTGKTADGLTDTLTLSFNVVDSLVTKQQVDFWLMEENLQIKGAENTPTSLTFTDYERSQYLSMLLKLSWLDGSRIDQKIAPLKAQNLLEEYFPDLNLALPGKSGENLNLLEYQTQEGGIAILPYSDQDLELSAKLASLYGSVFDKSSLADYFYKIAEDPKESRERSIIALYGLSALNEPVLTELKLLSTQKDLTVKEQLYLAMAFLEIGDEPTASRWIKSILKQNGEDLKTQMRIKCGQDQDDILEATALASIVCAGLNLDEQNKLAAYVLDNSTKDILLYTEQLMFLEKALPRLSKNAVSFDYHLDGKSEKVVLEPQETFCLLLSPEKLAKLKFENIKGKVGITAVYPAAFDTSLVSITDGVKLTRSYEAVSGRAQTSFNAGDLIKVNIAYEFGQTAPDGPYIITDFLPAGLKIVERPHYHDAGDDYTRYPVQIDGQKVIFAVYEKKNGSLNYYARVINPGEFAAEPAIIQHMSSGVVYSVTKGDRMSIK</sequence>
<evidence type="ECO:0000256" key="1">
    <source>
        <dbReference type="ARBA" id="ARBA00022729"/>
    </source>
</evidence>
<dbReference type="Pfam" id="PF13205">
    <property type="entry name" value="Big_5"/>
    <property type="match status" value="1"/>
</dbReference>
<dbReference type="STRING" id="1209989.TepRe1_2558"/>
<dbReference type="Gene3D" id="2.60.40.3710">
    <property type="match status" value="1"/>
</dbReference>
<dbReference type="InterPro" id="IPR011625">
    <property type="entry name" value="A2M_N_BRD"/>
</dbReference>
<protein>
    <submittedName>
        <fullName evidence="3">Alpha-2-macroglobulin domain protein</fullName>
    </submittedName>
</protein>
<dbReference type="InterPro" id="IPR051802">
    <property type="entry name" value="YfhM-like"/>
</dbReference>
<dbReference type="Pfam" id="PF00207">
    <property type="entry name" value="A2M"/>
    <property type="match status" value="1"/>
</dbReference>
<dbReference type="PANTHER" id="PTHR40094">
    <property type="entry name" value="ALPHA-2-MACROGLOBULIN HOMOLOG"/>
    <property type="match status" value="1"/>
</dbReference>
<dbReference type="RefSeq" id="WP_013779576.1">
    <property type="nucleotide sequence ID" value="NC_015519.1"/>
</dbReference>
<dbReference type="KEGG" id="tep:TepRe1_2558"/>
<reference evidence="4" key="1">
    <citation type="journal article" date="2013" name="Genome Announc.">
        <title>First genome sequence of a syntrophic acetate-oxidizing bacterium, Tepidanaerobacter acetatoxydans strain Re1.</title>
        <authorList>
            <person name="Manzoor S."/>
            <person name="Bongcam-Rudloff E."/>
            <person name="Schnurer A."/>
            <person name="Muller B."/>
        </authorList>
    </citation>
    <scope>NUCLEOTIDE SEQUENCE [LARGE SCALE GENOMIC DNA]</scope>
    <source>
        <strain evidence="4">Re1</strain>
    </source>
</reference>
<dbReference type="InterPro" id="IPR032812">
    <property type="entry name" value="SbsA_Ig"/>
</dbReference>
<dbReference type="eggNOG" id="COG2373">
    <property type="taxonomic scope" value="Bacteria"/>
</dbReference>
<evidence type="ECO:0000313" key="4">
    <source>
        <dbReference type="Proteomes" id="UP000010802"/>
    </source>
</evidence>
<dbReference type="Gene3D" id="2.60.40.1930">
    <property type="match status" value="1"/>
</dbReference>
<dbReference type="Proteomes" id="UP000010802">
    <property type="component" value="Chromosome"/>
</dbReference>
<dbReference type="InterPro" id="IPR041246">
    <property type="entry name" value="Bact_MG10"/>
</dbReference>
<dbReference type="Pfam" id="PF07703">
    <property type="entry name" value="A2M_BRD"/>
    <property type="match status" value="1"/>
</dbReference>
<keyword evidence="4" id="KW-1185">Reference proteome</keyword>
<evidence type="ECO:0000259" key="2">
    <source>
        <dbReference type="SMART" id="SM01360"/>
    </source>
</evidence>
<keyword evidence="1" id="KW-0732">Signal</keyword>
<dbReference type="PATRIC" id="fig|1209989.3.peg.3157"/>
<dbReference type="OrthoDB" id="9767116at2"/>
<gene>
    <name evidence="3" type="ordered locus">TEPIRE1_2756</name>
</gene>
<dbReference type="Pfam" id="PF17973">
    <property type="entry name" value="bMG10"/>
    <property type="match status" value="1"/>
</dbReference>
<dbReference type="InterPro" id="IPR001599">
    <property type="entry name" value="Macroglobln_a2"/>
</dbReference>
<accession>F4LUL2</accession>
<dbReference type="KEGG" id="tae:TepiRe1_2756"/>